<dbReference type="AlphaFoldDB" id="A0A1Q4HEA7"/>
<dbReference type="OrthoDB" id="128186at2"/>
<evidence type="ECO:0000256" key="1">
    <source>
        <dbReference type="ARBA" id="ARBA00022801"/>
    </source>
</evidence>
<dbReference type="Proteomes" id="UP000220340">
    <property type="component" value="Unassembled WGS sequence"/>
</dbReference>
<reference evidence="4 6" key="2">
    <citation type="submission" date="2017-10" db="EMBL/GenBank/DDBJ databases">
        <title>The new phylogeny of genus Mycobacterium.</title>
        <authorList>
            <person name="Tortoli E."/>
            <person name="Trovato A."/>
            <person name="Cirillo D.M."/>
        </authorList>
    </citation>
    <scope>NUCLEOTIDE SEQUENCE [LARGE SCALE GENOMIC DNA]</scope>
    <source>
        <strain evidence="4 6">IP141170001</strain>
    </source>
</reference>
<organism evidence="3 5">
    <name type="scientific">Mycolicibacterium diernhoferi</name>
    <dbReference type="NCBI Taxonomy" id="1801"/>
    <lineage>
        <taxon>Bacteria</taxon>
        <taxon>Bacillati</taxon>
        <taxon>Actinomycetota</taxon>
        <taxon>Actinomycetes</taxon>
        <taxon>Mycobacteriales</taxon>
        <taxon>Mycobacteriaceae</taxon>
        <taxon>Mycolicibacterium</taxon>
    </lineage>
</organism>
<dbReference type="InterPro" id="IPR029058">
    <property type="entry name" value="AB_hydrolase_fold"/>
</dbReference>
<protein>
    <submittedName>
        <fullName evidence="4">Alpha/beta hydrolase</fullName>
    </submittedName>
</protein>
<dbReference type="PANTHER" id="PTHR48081:SF33">
    <property type="entry name" value="KYNURENINE FORMAMIDASE"/>
    <property type="match status" value="1"/>
</dbReference>
<dbReference type="Gene3D" id="3.40.50.1820">
    <property type="entry name" value="alpha/beta hydrolase"/>
    <property type="match status" value="1"/>
</dbReference>
<dbReference type="RefSeq" id="WP_073856241.1">
    <property type="nucleotide sequence ID" value="NZ_BAAATC010000020.1"/>
</dbReference>
<keyword evidence="6" id="KW-1185">Reference proteome</keyword>
<evidence type="ECO:0000313" key="5">
    <source>
        <dbReference type="Proteomes" id="UP000191039"/>
    </source>
</evidence>
<comment type="caution">
    <text evidence="3">The sequence shown here is derived from an EMBL/GenBank/DDBJ whole genome shotgun (WGS) entry which is preliminary data.</text>
</comment>
<accession>A0A1Q4HEA7</accession>
<dbReference type="InterPro" id="IPR050300">
    <property type="entry name" value="GDXG_lipolytic_enzyme"/>
</dbReference>
<dbReference type="Pfam" id="PF20434">
    <property type="entry name" value="BD-FAE"/>
    <property type="match status" value="1"/>
</dbReference>
<evidence type="ECO:0000313" key="6">
    <source>
        <dbReference type="Proteomes" id="UP000220340"/>
    </source>
</evidence>
<evidence type="ECO:0000313" key="4">
    <source>
        <dbReference type="EMBL" id="PEG53260.1"/>
    </source>
</evidence>
<dbReference type="EMBL" id="PDCR01000021">
    <property type="protein sequence ID" value="PEG53260.1"/>
    <property type="molecule type" value="Genomic_DNA"/>
</dbReference>
<dbReference type="STRING" id="1801.BRW64_10740"/>
<feature type="domain" description="BD-FAE-like" evidence="2">
    <location>
        <begin position="68"/>
        <end position="248"/>
    </location>
</feature>
<dbReference type="PANTHER" id="PTHR48081">
    <property type="entry name" value="AB HYDROLASE SUPERFAMILY PROTEIN C4A8.06C"/>
    <property type="match status" value="1"/>
</dbReference>
<dbReference type="GO" id="GO:0016787">
    <property type="term" value="F:hydrolase activity"/>
    <property type="evidence" value="ECO:0007669"/>
    <property type="project" value="UniProtKB-KW"/>
</dbReference>
<name>A0A1Q4HEA7_9MYCO</name>
<dbReference type="InterPro" id="IPR049492">
    <property type="entry name" value="BD-FAE-like_dom"/>
</dbReference>
<dbReference type="Proteomes" id="UP000191039">
    <property type="component" value="Unassembled WGS sequence"/>
</dbReference>
<keyword evidence="1 4" id="KW-0378">Hydrolase</keyword>
<evidence type="ECO:0000259" key="2">
    <source>
        <dbReference type="Pfam" id="PF20434"/>
    </source>
</evidence>
<dbReference type="SUPFAM" id="SSF53474">
    <property type="entry name" value="alpha/beta-Hydrolases"/>
    <property type="match status" value="1"/>
</dbReference>
<proteinExistence type="predicted"/>
<gene>
    <name evidence="3" type="ORF">BV510_20315</name>
    <name evidence="4" type="ORF">CRI78_16710</name>
</gene>
<sequence>MRFNKLPGTSYQDPAEIDVQLDLIYHMWDLPQYTDFWQAESAQATAELKPIEDIRVGTRDEERIDVFKAAKPNAPIVIFVHGGWWMMCTRKFFTCVARGLNERGYTVIISDYALTPKVGIPDITNATRAAVIWAYENAESINGDKERIFVTGHSAGGHQTGMIAITDWSHFGVPQDVVKGAAPISGVFDLRPFQYSWLQDRLQLSTESALLESPLFHISDAVPPNFVILGDEESVEFHTQSEKYHQALLDAGHQSKLLAVPYGDHQTVLQTLIDPESEMTQELDDFFRGC</sequence>
<dbReference type="EMBL" id="MIJD01000244">
    <property type="protein sequence ID" value="OPE50871.1"/>
    <property type="molecule type" value="Genomic_DNA"/>
</dbReference>
<evidence type="ECO:0000313" key="3">
    <source>
        <dbReference type="EMBL" id="OPE50871.1"/>
    </source>
</evidence>
<reference evidence="3 5" key="1">
    <citation type="submission" date="2016-09" db="EMBL/GenBank/DDBJ databases">
        <title>genome sequences of unsequenced Mycobacteria.</title>
        <authorList>
            <person name="Greninger A.L."/>
            <person name="Jerome K.R."/>
            <person name="Mcnair B."/>
            <person name="Wallis C."/>
            <person name="Fang F."/>
        </authorList>
    </citation>
    <scope>NUCLEOTIDE SEQUENCE [LARGE SCALE GENOMIC DNA]</scope>
    <source>
        <strain evidence="3 5">BM1</strain>
    </source>
</reference>